<name>A0AA42W069_9BURK</name>
<gene>
    <name evidence="1" type="ORF">N5J23_04925</name>
</gene>
<dbReference type="RefSeq" id="WP_279897704.1">
    <property type="nucleotide sequence ID" value="NZ_JAOCIA010000005.1"/>
</dbReference>
<organism evidence="1 2">
    <name type="scientific">Comamonas aquatica</name>
    <dbReference type="NCBI Taxonomy" id="225991"/>
    <lineage>
        <taxon>Bacteria</taxon>
        <taxon>Pseudomonadati</taxon>
        <taxon>Pseudomonadota</taxon>
        <taxon>Betaproteobacteria</taxon>
        <taxon>Burkholderiales</taxon>
        <taxon>Comamonadaceae</taxon>
        <taxon>Comamonas</taxon>
    </lineage>
</organism>
<dbReference type="AlphaFoldDB" id="A0AA42W069"/>
<dbReference type="Proteomes" id="UP001161294">
    <property type="component" value="Unassembled WGS sequence"/>
</dbReference>
<evidence type="ECO:0000313" key="1">
    <source>
        <dbReference type="EMBL" id="MDH2004897.1"/>
    </source>
</evidence>
<proteinExistence type="predicted"/>
<dbReference type="EMBL" id="JAOCJW010000006">
    <property type="protein sequence ID" value="MDH2004897.1"/>
    <property type="molecule type" value="Genomic_DNA"/>
</dbReference>
<reference evidence="1" key="1">
    <citation type="submission" date="2022-09" db="EMBL/GenBank/DDBJ databases">
        <title>Intensive care unit water sources are persistently colonized with multi-drug resistant bacteria and are the site of extensive horizontal gene transfer of antibiotic resistance genes.</title>
        <authorList>
            <person name="Diorio-Toth L."/>
        </authorList>
    </citation>
    <scope>NUCLEOTIDE SEQUENCE</scope>
    <source>
        <strain evidence="1">GD03686</strain>
    </source>
</reference>
<sequence length="110" mass="12745">MLFLSRHRPQAGRAKCGVFQVQLQVYDRLGNHQAEPWCITWTGPAAHRFWQQHEHNLKPGAVLQVELEHARLHTIFSRPPQAIVHARVIQMEYVPRVQPATAQHQHSQHA</sequence>
<protein>
    <submittedName>
        <fullName evidence="1">Uncharacterized protein</fullName>
    </submittedName>
</protein>
<evidence type="ECO:0000313" key="2">
    <source>
        <dbReference type="Proteomes" id="UP001161294"/>
    </source>
</evidence>
<accession>A0AA42W069</accession>
<comment type="caution">
    <text evidence="1">The sequence shown here is derived from an EMBL/GenBank/DDBJ whole genome shotgun (WGS) entry which is preliminary data.</text>
</comment>